<evidence type="ECO:0000313" key="3">
    <source>
        <dbReference type="Proteomes" id="UP000052008"/>
    </source>
</evidence>
<organism evidence="2 3">
    <name type="scientific">candidate division TA06 bacterium DG_24</name>
    <dbReference type="NCBI Taxonomy" id="1703770"/>
    <lineage>
        <taxon>Bacteria</taxon>
        <taxon>Bacteria division TA06</taxon>
    </lineage>
</organism>
<protein>
    <submittedName>
        <fullName evidence="2">Uncharacterized protein</fullName>
    </submittedName>
</protein>
<feature type="compositionally biased region" description="Basic and acidic residues" evidence="1">
    <location>
        <begin position="26"/>
        <end position="48"/>
    </location>
</feature>
<gene>
    <name evidence="2" type="ORF">AMJ39_08505</name>
</gene>
<dbReference type="Proteomes" id="UP000052008">
    <property type="component" value="Unassembled WGS sequence"/>
</dbReference>
<evidence type="ECO:0000313" key="2">
    <source>
        <dbReference type="EMBL" id="KPJ52179.1"/>
    </source>
</evidence>
<comment type="caution">
    <text evidence="2">The sequence shown here is derived from an EMBL/GenBank/DDBJ whole genome shotgun (WGS) entry which is preliminary data.</text>
</comment>
<evidence type="ECO:0000256" key="1">
    <source>
        <dbReference type="SAM" id="MobiDB-lite"/>
    </source>
</evidence>
<feature type="compositionally biased region" description="Low complexity" evidence="1">
    <location>
        <begin position="66"/>
        <end position="77"/>
    </location>
</feature>
<name>A0A0S7WQ47_UNCT6</name>
<dbReference type="EMBL" id="LIZS01000073">
    <property type="protein sequence ID" value="KPJ52179.1"/>
    <property type="molecule type" value="Genomic_DNA"/>
</dbReference>
<accession>A0A0S7WQ47</accession>
<reference evidence="2 3" key="1">
    <citation type="journal article" date="2015" name="Microbiome">
        <title>Genomic resolution of linkages in carbon, nitrogen, and sulfur cycling among widespread estuary sediment bacteria.</title>
        <authorList>
            <person name="Baker B.J."/>
            <person name="Lazar C.S."/>
            <person name="Teske A.P."/>
            <person name="Dick G.J."/>
        </authorList>
    </citation>
    <scope>NUCLEOTIDE SEQUENCE [LARGE SCALE GENOMIC DNA]</scope>
    <source>
        <strain evidence="2">DG_24</strain>
    </source>
</reference>
<dbReference type="AlphaFoldDB" id="A0A0S7WQ47"/>
<proteinExistence type="predicted"/>
<feature type="region of interest" description="Disordered" evidence="1">
    <location>
        <begin position="26"/>
        <end position="92"/>
    </location>
</feature>
<sequence length="92" mass="10206">MEVSLPGREDPNERDILLRCHRHITHSPERSRDEKEISCQVGGRDRHLPARSPAGGSTAARWRVCTMATRGRAATRGGIRGKKIIPSPTQPD</sequence>